<organism evidence="1 2">
    <name type="scientific">Tepiditoga spiralis</name>
    <dbReference type="NCBI Taxonomy" id="2108365"/>
    <lineage>
        <taxon>Bacteria</taxon>
        <taxon>Thermotogati</taxon>
        <taxon>Thermotogota</taxon>
        <taxon>Thermotogae</taxon>
        <taxon>Petrotogales</taxon>
        <taxon>Petrotogaceae</taxon>
        <taxon>Tepiditoga</taxon>
    </lineage>
</organism>
<dbReference type="SUPFAM" id="SSF52980">
    <property type="entry name" value="Restriction endonuclease-like"/>
    <property type="match status" value="1"/>
</dbReference>
<dbReference type="EMBL" id="AP018712">
    <property type="protein sequence ID" value="BBE31751.1"/>
    <property type="molecule type" value="Genomic_DNA"/>
</dbReference>
<accession>A0A7G1G5R6</accession>
<evidence type="ECO:0000313" key="1">
    <source>
        <dbReference type="EMBL" id="BBE31751.1"/>
    </source>
</evidence>
<dbReference type="InterPro" id="IPR011856">
    <property type="entry name" value="tRNA_endonuc-like_dom_sf"/>
</dbReference>
<dbReference type="Proteomes" id="UP000516361">
    <property type="component" value="Chromosome"/>
</dbReference>
<name>A0A7G1G5R6_9BACT</name>
<dbReference type="RefSeq" id="WP_190614501.1">
    <property type="nucleotide sequence ID" value="NZ_AP018712.1"/>
</dbReference>
<dbReference type="InterPro" id="IPR011335">
    <property type="entry name" value="Restrct_endonuc-II-like"/>
</dbReference>
<dbReference type="AlphaFoldDB" id="A0A7G1G5R6"/>
<reference evidence="1 2" key="1">
    <citation type="submission" date="2018-06" db="EMBL/GenBank/DDBJ databases">
        <title>Genome sequencing of Oceanotoga sp. sy52.</title>
        <authorList>
            <person name="Mori K."/>
        </authorList>
    </citation>
    <scope>NUCLEOTIDE SEQUENCE [LARGE SCALE GENOMIC DNA]</scope>
    <source>
        <strain evidence="2">sy52</strain>
    </source>
</reference>
<evidence type="ECO:0000313" key="2">
    <source>
        <dbReference type="Proteomes" id="UP000516361"/>
    </source>
</evidence>
<gene>
    <name evidence="1" type="ORF">OSSY52_18920</name>
</gene>
<dbReference type="KEGG" id="ocy:OSSY52_18920"/>
<dbReference type="InParanoid" id="A0A7G1G5R6"/>
<proteinExistence type="predicted"/>
<keyword evidence="2" id="KW-1185">Reference proteome</keyword>
<dbReference type="GO" id="GO:0003676">
    <property type="term" value="F:nucleic acid binding"/>
    <property type="evidence" value="ECO:0007669"/>
    <property type="project" value="InterPro"/>
</dbReference>
<protein>
    <submittedName>
        <fullName evidence="1">Uncharacterized protein</fullName>
    </submittedName>
</protein>
<dbReference type="Gene3D" id="3.40.1350.10">
    <property type="match status" value="1"/>
</dbReference>
<sequence>MKKLEDVLERIANSLEEISNSLKTTSNINTQNIILKKEIIKKEENIIEIPRKNEIEEFLNSKNIQIKTLKTEKNEDVLDNIAYFMGEKYENIEPILKLLKRNINNSGYIDIDMQDFTQRSISDITNLCNRLYELTFLSFYKYKKSPKYNLTAKVNKIPEAINFLNGEWFERYLKLKVIKSLEMNKQNKKIKYSYIKNPQIILPNGDDFELDLMFKIDDEIFWIEAKTGEYQNSLKKYSKIKKMLNLKRKNVFVVLTKNLEDRMKSALSTMFDVNVINIKEFENIFLNNVLNLNEHVIDEKIINI</sequence>